<dbReference type="InterPro" id="IPR050833">
    <property type="entry name" value="Poly_Biosynth_Transport"/>
</dbReference>
<feature type="transmembrane region" description="Helical" evidence="6">
    <location>
        <begin position="36"/>
        <end position="57"/>
    </location>
</feature>
<feature type="transmembrane region" description="Helical" evidence="6">
    <location>
        <begin position="78"/>
        <end position="98"/>
    </location>
</feature>
<evidence type="ECO:0000256" key="3">
    <source>
        <dbReference type="ARBA" id="ARBA00022692"/>
    </source>
</evidence>
<evidence type="ECO:0000256" key="6">
    <source>
        <dbReference type="SAM" id="Phobius"/>
    </source>
</evidence>
<evidence type="ECO:0000313" key="8">
    <source>
        <dbReference type="Proteomes" id="UP000014041"/>
    </source>
</evidence>
<dbReference type="HOGENOM" id="CLU_022017_7_5_6"/>
<dbReference type="InterPro" id="IPR002797">
    <property type="entry name" value="Polysacc_synth"/>
</dbReference>
<dbReference type="PATRIC" id="fig|1217690.3.peg.2987"/>
<accession>R8Y1D8</accession>
<proteinExistence type="predicted"/>
<keyword evidence="2" id="KW-1003">Cell membrane</keyword>
<evidence type="ECO:0000256" key="1">
    <source>
        <dbReference type="ARBA" id="ARBA00004651"/>
    </source>
</evidence>
<comment type="caution">
    <text evidence="7">The sequence shown here is derived from an EMBL/GenBank/DDBJ whole genome shotgun (WGS) entry which is preliminary data.</text>
</comment>
<feature type="transmembrane region" description="Helical" evidence="6">
    <location>
        <begin position="175"/>
        <end position="193"/>
    </location>
</feature>
<evidence type="ECO:0000313" key="7">
    <source>
        <dbReference type="EMBL" id="EOQ61357.1"/>
    </source>
</evidence>
<keyword evidence="5 6" id="KW-0472">Membrane</keyword>
<feature type="transmembrane region" description="Helical" evidence="6">
    <location>
        <begin position="419"/>
        <end position="438"/>
    </location>
</feature>
<dbReference type="PANTHER" id="PTHR30250:SF11">
    <property type="entry name" value="O-ANTIGEN TRANSPORTER-RELATED"/>
    <property type="match status" value="1"/>
</dbReference>
<keyword evidence="4 6" id="KW-1133">Transmembrane helix</keyword>
<feature type="transmembrane region" description="Helical" evidence="6">
    <location>
        <begin position="444"/>
        <end position="462"/>
    </location>
</feature>
<evidence type="ECO:0000256" key="4">
    <source>
        <dbReference type="ARBA" id="ARBA00022989"/>
    </source>
</evidence>
<feature type="transmembrane region" description="Helical" evidence="6">
    <location>
        <begin position="110"/>
        <end position="129"/>
    </location>
</feature>
<feature type="transmembrane region" description="Helical" evidence="6">
    <location>
        <begin position="294"/>
        <end position="313"/>
    </location>
</feature>
<feature type="transmembrane region" description="Helical" evidence="6">
    <location>
        <begin position="7"/>
        <end position="30"/>
    </location>
</feature>
<feature type="transmembrane region" description="Helical" evidence="6">
    <location>
        <begin position="141"/>
        <end position="163"/>
    </location>
</feature>
<dbReference type="RefSeq" id="WP_016139664.1">
    <property type="nucleotide sequence ID" value="NZ_KB976986.1"/>
</dbReference>
<feature type="transmembrane region" description="Helical" evidence="6">
    <location>
        <begin position="214"/>
        <end position="237"/>
    </location>
</feature>
<evidence type="ECO:0008006" key="9">
    <source>
        <dbReference type="Google" id="ProtNLM"/>
    </source>
</evidence>
<sequence length="472" mass="53676">MNIKKILHFSLGPIGAALLGILTIPVLTWMFTVEDIGRFSILQIVLSFSCILLTLGLDQAYVREYHEVENKAVVFKTSILTSVLFSILIATLFIIFSIDSISQNAYKISSYYLSSMTIVCVILTMLLRYVTLNIRMQEKGLIYSISQIFPKIFLLIAVLGLFFLGSNKFDFNKLITIQAISLFLVLIIFCVYIKGDLIDLLKVNFDYKLLKKMLIFGFPLVVSGLVFWLMQACSRIFLLNYSTLLEVGLFSVAVSIAAGFSVLTTIFNTIWVPTIYKLIKEGDPVNEVERVSQFIALVISFILFAVCICMPLIPKFLPNTYNEIGHIILLCVLQPLLYTLSESTAIGILVKRKTIISIFVSVVGLLSNIILLWFLVKSYGAIGAAISLAISFWIYFVLRTEVSSRIWKDFKRYKLYLHSLLSVVFSLLISLMSLNYIYLILTALLFLIFSILMFFDVFRNIFRNISSYMRVL</sequence>
<feature type="transmembrane region" description="Helical" evidence="6">
    <location>
        <begin position="249"/>
        <end position="273"/>
    </location>
</feature>
<feature type="transmembrane region" description="Helical" evidence="6">
    <location>
        <begin position="381"/>
        <end position="398"/>
    </location>
</feature>
<gene>
    <name evidence="7" type="ORF">F935_03020</name>
</gene>
<feature type="transmembrane region" description="Helical" evidence="6">
    <location>
        <begin position="325"/>
        <end position="349"/>
    </location>
</feature>
<feature type="transmembrane region" description="Helical" evidence="6">
    <location>
        <begin position="356"/>
        <end position="375"/>
    </location>
</feature>
<dbReference type="Pfam" id="PF01943">
    <property type="entry name" value="Polysacc_synt"/>
    <property type="match status" value="1"/>
</dbReference>
<evidence type="ECO:0000256" key="2">
    <source>
        <dbReference type="ARBA" id="ARBA00022475"/>
    </source>
</evidence>
<comment type="subcellular location">
    <subcellularLocation>
        <location evidence="1">Cell membrane</location>
        <topology evidence="1">Multi-pass membrane protein</topology>
    </subcellularLocation>
</comment>
<dbReference type="PANTHER" id="PTHR30250">
    <property type="entry name" value="PST FAMILY PREDICTED COLANIC ACID TRANSPORTER"/>
    <property type="match status" value="1"/>
</dbReference>
<dbReference type="GO" id="GO:0005886">
    <property type="term" value="C:plasma membrane"/>
    <property type="evidence" value="ECO:0007669"/>
    <property type="project" value="UniProtKB-SubCell"/>
</dbReference>
<dbReference type="AlphaFoldDB" id="R8Y1D8"/>
<keyword evidence="3 6" id="KW-0812">Transmembrane</keyword>
<dbReference type="EMBL" id="APQJ01000012">
    <property type="protein sequence ID" value="EOQ61357.1"/>
    <property type="molecule type" value="Genomic_DNA"/>
</dbReference>
<evidence type="ECO:0000256" key="5">
    <source>
        <dbReference type="ARBA" id="ARBA00023136"/>
    </source>
</evidence>
<reference evidence="7 8" key="1">
    <citation type="submission" date="2013-02" db="EMBL/GenBank/DDBJ databases">
        <title>The Genome Sequence of Acinetobacter sp. ANC 3811.</title>
        <authorList>
            <consortium name="The Broad Institute Genome Sequencing Platform"/>
            <consortium name="The Broad Institute Genome Sequencing Center for Infectious Disease"/>
            <person name="Cerqueira G."/>
            <person name="Feldgarden M."/>
            <person name="Courvalin P."/>
            <person name="Perichon B."/>
            <person name="Grillot-Courvalin C."/>
            <person name="Clermont D."/>
            <person name="Rocha E."/>
            <person name="Yoon E.-J."/>
            <person name="Nemec A."/>
            <person name="Walker B."/>
            <person name="Young S.K."/>
            <person name="Zeng Q."/>
            <person name="Gargeya S."/>
            <person name="Fitzgerald M."/>
            <person name="Haas B."/>
            <person name="Abouelleil A."/>
            <person name="Alvarado L."/>
            <person name="Arachchi H.M."/>
            <person name="Berlin A.M."/>
            <person name="Chapman S.B."/>
            <person name="Dewar J."/>
            <person name="Goldberg J."/>
            <person name="Griggs A."/>
            <person name="Gujja S."/>
            <person name="Hansen M."/>
            <person name="Howarth C."/>
            <person name="Imamovic A."/>
            <person name="Larimer J."/>
            <person name="McCowan C."/>
            <person name="Murphy C."/>
            <person name="Neiman D."/>
            <person name="Pearson M."/>
            <person name="Priest M."/>
            <person name="Roberts A."/>
            <person name="Saif S."/>
            <person name="Shea T."/>
            <person name="Sisk P."/>
            <person name="Sykes S."/>
            <person name="Wortman J."/>
            <person name="Nusbaum C."/>
            <person name="Birren B."/>
        </authorList>
    </citation>
    <scope>NUCLEOTIDE SEQUENCE [LARGE SCALE GENOMIC DNA]</scope>
    <source>
        <strain evidence="7 8">ANC 3811</strain>
    </source>
</reference>
<dbReference type="Proteomes" id="UP000014041">
    <property type="component" value="Unassembled WGS sequence"/>
</dbReference>
<protein>
    <recommendedName>
        <fullName evidence="9">Polysaccharide biosynthesis protein C-terminal domain-containing protein</fullName>
    </recommendedName>
</protein>
<name>R8Y1D8_ACICA</name>
<organism evidence="7 8">
    <name type="scientific">Acinetobacter calcoaceticus ANC 3811</name>
    <dbReference type="NCBI Taxonomy" id="1217690"/>
    <lineage>
        <taxon>Bacteria</taxon>
        <taxon>Pseudomonadati</taxon>
        <taxon>Pseudomonadota</taxon>
        <taxon>Gammaproteobacteria</taxon>
        <taxon>Moraxellales</taxon>
        <taxon>Moraxellaceae</taxon>
        <taxon>Acinetobacter</taxon>
        <taxon>Acinetobacter calcoaceticus/baumannii complex</taxon>
    </lineage>
</organism>